<dbReference type="Gene3D" id="3.30.70.1070">
    <property type="entry name" value="Sporulation related repeat"/>
    <property type="match status" value="1"/>
</dbReference>
<dbReference type="OrthoDB" id="1121031at2"/>
<evidence type="ECO:0000313" key="3">
    <source>
        <dbReference type="EMBL" id="PXX95196.1"/>
    </source>
</evidence>
<feature type="region of interest" description="Disordered" evidence="1">
    <location>
        <begin position="35"/>
        <end position="56"/>
    </location>
</feature>
<proteinExistence type="predicted"/>
<comment type="caution">
    <text evidence="3">The sequence shown here is derived from an EMBL/GenBank/DDBJ whole genome shotgun (WGS) entry which is preliminary data.</text>
</comment>
<organism evidence="3 4">
    <name type="scientific">Marinifilum breve</name>
    <dbReference type="NCBI Taxonomy" id="2184082"/>
    <lineage>
        <taxon>Bacteria</taxon>
        <taxon>Pseudomonadati</taxon>
        <taxon>Bacteroidota</taxon>
        <taxon>Bacteroidia</taxon>
        <taxon>Marinilabiliales</taxon>
        <taxon>Marinifilaceae</taxon>
    </lineage>
</organism>
<dbReference type="AlphaFoldDB" id="A0A2V3ZR54"/>
<dbReference type="GO" id="GO:0042834">
    <property type="term" value="F:peptidoglycan binding"/>
    <property type="evidence" value="ECO:0007669"/>
    <property type="project" value="InterPro"/>
</dbReference>
<evidence type="ECO:0000259" key="2">
    <source>
        <dbReference type="PROSITE" id="PS51724"/>
    </source>
</evidence>
<protein>
    <recommendedName>
        <fullName evidence="2">SPOR domain-containing protein</fullName>
    </recommendedName>
</protein>
<evidence type="ECO:0000256" key="1">
    <source>
        <dbReference type="SAM" id="MobiDB-lite"/>
    </source>
</evidence>
<keyword evidence="4" id="KW-1185">Reference proteome</keyword>
<dbReference type="EMBL" id="QFLI01000016">
    <property type="protein sequence ID" value="PXX95196.1"/>
    <property type="molecule type" value="Genomic_DNA"/>
</dbReference>
<dbReference type="PROSITE" id="PS51724">
    <property type="entry name" value="SPOR"/>
    <property type="match status" value="1"/>
</dbReference>
<sequence>MAKLSYLFILLFLLLVSCKDEKKVTTVSKDNVVEQTAKRQVPELTPPPEKPEPKLSSAEIAKNREIFDYHIVAASYNYQKQADAFKERLYQKGYPSIVLENNGKFRVVLQSFNNKESAIKELKRLRKLNKKPDLWLLRQ</sequence>
<evidence type="ECO:0000313" key="4">
    <source>
        <dbReference type="Proteomes" id="UP000248079"/>
    </source>
</evidence>
<reference evidence="3 4" key="1">
    <citation type="submission" date="2018-05" db="EMBL/GenBank/DDBJ databases">
        <title>Marinifilum breve JC075T sp. nov., a marine bacterium isolated from Yongle Blue Hole in the South China Sea.</title>
        <authorList>
            <person name="Fu T."/>
        </authorList>
    </citation>
    <scope>NUCLEOTIDE SEQUENCE [LARGE SCALE GENOMIC DNA]</scope>
    <source>
        <strain evidence="3 4">JC075</strain>
    </source>
</reference>
<dbReference type="InterPro" id="IPR007730">
    <property type="entry name" value="SPOR-like_dom"/>
</dbReference>
<feature type="domain" description="SPOR" evidence="2">
    <location>
        <begin position="63"/>
        <end position="139"/>
    </location>
</feature>
<name>A0A2V3ZR54_9BACT</name>
<dbReference type="RefSeq" id="WP_110363897.1">
    <property type="nucleotide sequence ID" value="NZ_QFLI01000016.1"/>
</dbReference>
<dbReference type="SUPFAM" id="SSF110997">
    <property type="entry name" value="Sporulation related repeat"/>
    <property type="match status" value="1"/>
</dbReference>
<gene>
    <name evidence="3" type="ORF">DF185_22375</name>
</gene>
<dbReference type="Proteomes" id="UP000248079">
    <property type="component" value="Unassembled WGS sequence"/>
</dbReference>
<dbReference type="Pfam" id="PF05036">
    <property type="entry name" value="SPOR"/>
    <property type="match status" value="1"/>
</dbReference>
<dbReference type="PROSITE" id="PS51257">
    <property type="entry name" value="PROKAR_LIPOPROTEIN"/>
    <property type="match status" value="1"/>
</dbReference>
<accession>A0A2V3ZR54</accession>
<dbReference type="InterPro" id="IPR036680">
    <property type="entry name" value="SPOR-like_sf"/>
</dbReference>